<keyword evidence="3" id="KW-1185">Reference proteome</keyword>
<dbReference type="AlphaFoldDB" id="A0AAE4BV59"/>
<gene>
    <name evidence="2" type="ORF">HNQ88_004837</name>
</gene>
<accession>A0AAE4BV59</accession>
<evidence type="ECO:0000256" key="1">
    <source>
        <dbReference type="SAM" id="Phobius"/>
    </source>
</evidence>
<keyword evidence="1" id="KW-0472">Membrane</keyword>
<evidence type="ECO:0000313" key="2">
    <source>
        <dbReference type="EMBL" id="MDR6241750.1"/>
    </source>
</evidence>
<reference evidence="2" key="1">
    <citation type="submission" date="2023-07" db="EMBL/GenBank/DDBJ databases">
        <title>Genomic Encyclopedia of Type Strains, Phase IV (KMG-IV): sequencing the most valuable type-strain genomes for metagenomic binning, comparative biology and taxonomic classification.</title>
        <authorList>
            <person name="Goeker M."/>
        </authorList>
    </citation>
    <scope>NUCLEOTIDE SEQUENCE</scope>
    <source>
        <strain evidence="2">DSM 26174</strain>
    </source>
</reference>
<dbReference type="EMBL" id="JAVDQD010000011">
    <property type="protein sequence ID" value="MDR6241750.1"/>
    <property type="molecule type" value="Genomic_DNA"/>
</dbReference>
<feature type="transmembrane region" description="Helical" evidence="1">
    <location>
        <begin position="13"/>
        <end position="33"/>
    </location>
</feature>
<dbReference type="Proteomes" id="UP001185092">
    <property type="component" value="Unassembled WGS sequence"/>
</dbReference>
<name>A0AAE4BV59_9BACT</name>
<evidence type="ECO:0000313" key="3">
    <source>
        <dbReference type="Proteomes" id="UP001185092"/>
    </source>
</evidence>
<proteinExistence type="predicted"/>
<keyword evidence="1" id="KW-1133">Transmembrane helix</keyword>
<protein>
    <submittedName>
        <fullName evidence="2">Uncharacterized protein</fullName>
    </submittedName>
</protein>
<dbReference type="RefSeq" id="WP_309942805.1">
    <property type="nucleotide sequence ID" value="NZ_AP025309.1"/>
</dbReference>
<organism evidence="2 3">
    <name type="scientific">Aureibacter tunicatorum</name>
    <dbReference type="NCBI Taxonomy" id="866807"/>
    <lineage>
        <taxon>Bacteria</taxon>
        <taxon>Pseudomonadati</taxon>
        <taxon>Bacteroidota</taxon>
        <taxon>Cytophagia</taxon>
        <taxon>Cytophagales</taxon>
        <taxon>Persicobacteraceae</taxon>
        <taxon>Aureibacter</taxon>
    </lineage>
</organism>
<sequence>MDKAKLIEWRLEIAGFVSAGIAAVAWWFLENFFRSIRRRRRICGD</sequence>
<comment type="caution">
    <text evidence="2">The sequence shown here is derived from an EMBL/GenBank/DDBJ whole genome shotgun (WGS) entry which is preliminary data.</text>
</comment>
<keyword evidence="1" id="KW-0812">Transmembrane</keyword>